<protein>
    <submittedName>
        <fullName evidence="1">Uncharacterized protein</fullName>
    </submittedName>
</protein>
<sequence>MIGPNLQPPDLDSQLSQLEVRIGGPIFVPEVPIHLSACRDKPCAPASTNFNQLELTVSGHTLGSIHTIVWHKFKHTYFSPILKEAYQLKEIQTLLETQVKKLSRKRSGRKVPDWFVGNPQETLLRTILADGSFTAMHNTLYPIADLLGAYDNENSARSAEDAERNAKLRYYLRHMGEVASGKKVFLMGEHDIGLGFSTIKKGDILEAGAKIESLVD</sequence>
<proteinExistence type="predicted"/>
<dbReference type="AlphaFoldDB" id="A0A8E2JCE0"/>
<name>A0A8E2JCE0_9PEZI</name>
<keyword evidence="2" id="KW-1185">Reference proteome</keyword>
<dbReference type="Proteomes" id="UP000250266">
    <property type="component" value="Unassembled WGS sequence"/>
</dbReference>
<dbReference type="OrthoDB" id="2157530at2759"/>
<reference evidence="1 2" key="1">
    <citation type="journal article" date="2016" name="Nat. Commun.">
        <title>Ectomycorrhizal ecology is imprinted in the genome of the dominant symbiotic fungus Cenococcum geophilum.</title>
        <authorList>
            <consortium name="DOE Joint Genome Institute"/>
            <person name="Peter M."/>
            <person name="Kohler A."/>
            <person name="Ohm R.A."/>
            <person name="Kuo A."/>
            <person name="Krutzmann J."/>
            <person name="Morin E."/>
            <person name="Arend M."/>
            <person name="Barry K.W."/>
            <person name="Binder M."/>
            <person name="Choi C."/>
            <person name="Clum A."/>
            <person name="Copeland A."/>
            <person name="Grisel N."/>
            <person name="Haridas S."/>
            <person name="Kipfer T."/>
            <person name="LaButti K."/>
            <person name="Lindquist E."/>
            <person name="Lipzen A."/>
            <person name="Maire R."/>
            <person name="Meier B."/>
            <person name="Mihaltcheva S."/>
            <person name="Molinier V."/>
            <person name="Murat C."/>
            <person name="Poggeler S."/>
            <person name="Quandt C.A."/>
            <person name="Sperisen C."/>
            <person name="Tritt A."/>
            <person name="Tisserant E."/>
            <person name="Crous P.W."/>
            <person name="Henrissat B."/>
            <person name="Nehls U."/>
            <person name="Egli S."/>
            <person name="Spatafora J.W."/>
            <person name="Grigoriev I.V."/>
            <person name="Martin F.M."/>
        </authorList>
    </citation>
    <scope>NUCLEOTIDE SEQUENCE [LARGE SCALE GENOMIC DNA]</scope>
    <source>
        <strain evidence="1 2">CBS 459.81</strain>
    </source>
</reference>
<evidence type="ECO:0000313" key="1">
    <source>
        <dbReference type="EMBL" id="OCK77384.1"/>
    </source>
</evidence>
<accession>A0A8E2JCE0</accession>
<dbReference type="EMBL" id="KV745132">
    <property type="protein sequence ID" value="OCK77384.1"/>
    <property type="molecule type" value="Genomic_DNA"/>
</dbReference>
<gene>
    <name evidence="1" type="ORF">K432DRAFT_428052</name>
</gene>
<evidence type="ECO:0000313" key="2">
    <source>
        <dbReference type="Proteomes" id="UP000250266"/>
    </source>
</evidence>
<organism evidence="1 2">
    <name type="scientific">Lepidopterella palustris CBS 459.81</name>
    <dbReference type="NCBI Taxonomy" id="1314670"/>
    <lineage>
        <taxon>Eukaryota</taxon>
        <taxon>Fungi</taxon>
        <taxon>Dikarya</taxon>
        <taxon>Ascomycota</taxon>
        <taxon>Pezizomycotina</taxon>
        <taxon>Dothideomycetes</taxon>
        <taxon>Pleosporomycetidae</taxon>
        <taxon>Mytilinidiales</taxon>
        <taxon>Argynnaceae</taxon>
        <taxon>Lepidopterella</taxon>
    </lineage>
</organism>